<evidence type="ECO:0000313" key="3">
    <source>
        <dbReference type="Proteomes" id="UP000772591"/>
    </source>
</evidence>
<dbReference type="SMART" id="SM00382">
    <property type="entry name" value="AAA"/>
    <property type="match status" value="1"/>
</dbReference>
<accession>A0ABS3AK41</accession>
<organism evidence="2 3">
    <name type="scientific">Pseudomonas gregormendelii</name>
    <dbReference type="NCBI Taxonomy" id="1628277"/>
    <lineage>
        <taxon>Bacteria</taxon>
        <taxon>Pseudomonadati</taxon>
        <taxon>Pseudomonadota</taxon>
        <taxon>Gammaproteobacteria</taxon>
        <taxon>Pseudomonadales</taxon>
        <taxon>Pseudomonadaceae</taxon>
        <taxon>Pseudomonas</taxon>
    </lineage>
</organism>
<evidence type="ECO:0000259" key="1">
    <source>
        <dbReference type="SMART" id="SM00382"/>
    </source>
</evidence>
<dbReference type="Proteomes" id="UP000772591">
    <property type="component" value="Unassembled WGS sequence"/>
</dbReference>
<dbReference type="Pfam" id="PF13481">
    <property type="entry name" value="AAA_25"/>
    <property type="match status" value="1"/>
</dbReference>
<reference evidence="2 3" key="1">
    <citation type="journal article" date="2021" name="Int. J. Syst. Evol. Microbiol.">
        <title>Pseudomonas piscium sp. nov., Pseudomonas pisciculturae sp. nov., Pseudomonas mucoides sp. nov. and Pseudomonas neuropathica sp. nov. isolated from rainbow trout.</title>
        <authorList>
            <person name="Duman M."/>
            <person name="Mulet M."/>
            <person name="Altun S."/>
            <person name="Saticioglu I.B."/>
            <person name="Gomila M."/>
            <person name="Lalucat J."/>
            <person name="Garcia-Valdes E."/>
        </authorList>
    </citation>
    <scope>NUCLEOTIDE SEQUENCE [LARGE SCALE GENOMIC DNA]</scope>
    <source>
        <strain evidence="2 3">LMG 28632</strain>
    </source>
</reference>
<keyword evidence="3" id="KW-1185">Reference proteome</keyword>
<proteinExistence type="predicted"/>
<dbReference type="EMBL" id="JADEVO010000031">
    <property type="protein sequence ID" value="MBN3967542.1"/>
    <property type="molecule type" value="Genomic_DNA"/>
</dbReference>
<protein>
    <submittedName>
        <fullName evidence="2">AAA family ATPase</fullName>
    </submittedName>
</protein>
<sequence length="360" mass="38417">MTSILRLGDIHPAIDGKPTPQLWSAELASAASITPKSISWLWPQWLAKGKLTILAGAGGSGKTTLAIGLISCLTRGGNWPDGSRCNECGNALIWSSEDDHADTLVPRLIAAGADLTRVHFINGRISAVGERDTFDPATNFDLLREASARIGGVSLLLLDPMVSLVRGDMHKANDVRRSLQVVVDFAEAHSCAVLGITHFSKGSGASSPADRVIGSQAFSALARTVLVAAKSADSDIRILARAKSNISDDQGGVRYTIEACTVTNDIETTRVVWGELVEGSAGDILAEIECPDVDAVSDDDPSEALRRILRDGPISGKEVKRLMAENGFTTKQTRTAREKLNVIASREGFGRDMTTNWSMP</sequence>
<comment type="caution">
    <text evidence="2">The sequence shown here is derived from an EMBL/GenBank/DDBJ whole genome shotgun (WGS) entry which is preliminary data.</text>
</comment>
<dbReference type="InterPro" id="IPR003593">
    <property type="entry name" value="AAA+_ATPase"/>
</dbReference>
<dbReference type="SUPFAM" id="SSF52540">
    <property type="entry name" value="P-loop containing nucleoside triphosphate hydrolases"/>
    <property type="match status" value="1"/>
</dbReference>
<dbReference type="InterPro" id="IPR027417">
    <property type="entry name" value="P-loop_NTPase"/>
</dbReference>
<evidence type="ECO:0000313" key="2">
    <source>
        <dbReference type="EMBL" id="MBN3967542.1"/>
    </source>
</evidence>
<feature type="domain" description="AAA+ ATPase" evidence="1">
    <location>
        <begin position="48"/>
        <end position="219"/>
    </location>
</feature>
<gene>
    <name evidence="2" type="ORF">IMW75_19980</name>
</gene>
<dbReference type="Gene3D" id="3.40.50.300">
    <property type="entry name" value="P-loop containing nucleotide triphosphate hydrolases"/>
    <property type="match status" value="1"/>
</dbReference>
<dbReference type="RefSeq" id="WP_205893527.1">
    <property type="nucleotide sequence ID" value="NZ_JADEVO010000031.1"/>
</dbReference>
<name>A0ABS3AK41_9PSED</name>